<dbReference type="RefSeq" id="WP_111528556.1">
    <property type="nucleotide sequence ID" value="NZ_JBHRSG010000004.1"/>
</dbReference>
<dbReference type="Gene3D" id="3.55.50.30">
    <property type="match status" value="1"/>
</dbReference>
<dbReference type="AlphaFoldDB" id="A0A328ALB7"/>
<keyword evidence="5 11" id="KW-0812">Transmembrane</keyword>
<evidence type="ECO:0000256" key="9">
    <source>
        <dbReference type="ARBA" id="ARBA00023136"/>
    </source>
</evidence>
<dbReference type="Pfam" id="PF00593">
    <property type="entry name" value="TonB_dep_Rec_b-barrel"/>
    <property type="match status" value="1"/>
</dbReference>
<evidence type="ECO:0000256" key="11">
    <source>
        <dbReference type="PROSITE-ProRule" id="PRU01360"/>
    </source>
</evidence>
<keyword evidence="7" id="KW-0406">Ion transport</keyword>
<evidence type="ECO:0000256" key="13">
    <source>
        <dbReference type="SAM" id="MobiDB-lite"/>
    </source>
</evidence>
<evidence type="ECO:0000256" key="10">
    <source>
        <dbReference type="ARBA" id="ARBA00023237"/>
    </source>
</evidence>
<evidence type="ECO:0000256" key="8">
    <source>
        <dbReference type="ARBA" id="ARBA00023077"/>
    </source>
</evidence>
<keyword evidence="10 11" id="KW-0998">Cell outer membrane</keyword>
<dbReference type="GO" id="GO:0006826">
    <property type="term" value="P:iron ion transport"/>
    <property type="evidence" value="ECO:0007669"/>
    <property type="project" value="UniProtKB-KW"/>
</dbReference>
<keyword evidence="6" id="KW-0408">Iron</keyword>
<evidence type="ECO:0000256" key="12">
    <source>
        <dbReference type="RuleBase" id="RU003357"/>
    </source>
</evidence>
<evidence type="ECO:0000256" key="7">
    <source>
        <dbReference type="ARBA" id="ARBA00023065"/>
    </source>
</evidence>
<accession>A0A328ALB7</accession>
<evidence type="ECO:0000256" key="3">
    <source>
        <dbReference type="ARBA" id="ARBA00022452"/>
    </source>
</evidence>
<evidence type="ECO:0000259" key="15">
    <source>
        <dbReference type="Pfam" id="PF07715"/>
    </source>
</evidence>
<dbReference type="PANTHER" id="PTHR32552">
    <property type="entry name" value="FERRICHROME IRON RECEPTOR-RELATED"/>
    <property type="match status" value="1"/>
</dbReference>
<evidence type="ECO:0000313" key="17">
    <source>
        <dbReference type="Proteomes" id="UP000249254"/>
    </source>
</evidence>
<dbReference type="InterPro" id="IPR000531">
    <property type="entry name" value="Beta-barrel_TonB"/>
</dbReference>
<gene>
    <name evidence="16" type="ORF">DJ017_09845</name>
</gene>
<keyword evidence="9 11" id="KW-0472">Membrane</keyword>
<dbReference type="OrthoDB" id="9760333at2"/>
<feature type="domain" description="TonB-dependent receptor plug" evidence="15">
    <location>
        <begin position="110"/>
        <end position="218"/>
    </location>
</feature>
<keyword evidence="17" id="KW-1185">Reference proteome</keyword>
<proteinExistence type="inferred from homology"/>
<evidence type="ECO:0000259" key="14">
    <source>
        <dbReference type="Pfam" id="PF00593"/>
    </source>
</evidence>
<feature type="region of interest" description="Disordered" evidence="13">
    <location>
        <begin position="754"/>
        <end position="773"/>
    </location>
</feature>
<dbReference type="GO" id="GO:0009279">
    <property type="term" value="C:cell outer membrane"/>
    <property type="evidence" value="ECO:0007669"/>
    <property type="project" value="UniProtKB-SubCell"/>
</dbReference>
<sequence>MLQLQIPLQPRKAALLALARQSGLSIGFPASLQCAGRASAIGLMTATQALERILRDSGCRAVRLDSRTIAIEAEQAPRPAPRLPPAEPPAPPSAALAELVVTATKREVDLRSVPYALTALTADDLERDGVRGSGDLPAVAAGVTVTNLGPGRDKLLLRGLSDGPLTGHTQSTVGIYLDELRLTYNAPDPDLKWVDVARVEVLRGPQGSLYGSGSIGGVLHVVTRAPDPLMRDGRVAGFAETTRDGGVSYGGEGMVNQPLAEGRGAVRLVGWWESVGGYVDNRGAGRTDADRTRRHGLRASALWEAQPDLTLTASVVQQSINSADTHYAQPGLGTFARSTPNPEPHDNDFLAADLTLRWAARLADVTVTTGVLEHDVASRYDASLAPAALAPGGDAPAIYDDDNDIKGLVNEARVTSRGQGPLQWLAGAFAAFGQQDLSGTLFGAKGGIGYDETRRDRLLETALFGEASYALGRRLTLTAGGRLFSSSVRTRSHVRLGTASRDFDGKTSDSGFAPKLVAAYAAAPSLGLYVQAAEGYRSGGFNTSGPIGQAFGAGAGAAQPLRRYVGDELWSYEAGLRWQPSPNWRMRAAVFHASWRDIQADLLLPSGLPFTGNIGDGRSSGAELETAYARGQWTFSANLTAQEPELNRPDPGFAPRGDAGLPGVPKLAFGVAGAYRRPLAGRGYLEATARYAYVGRSHLTIDAQTAPAMGGYGDLRLGLALAAGDLRVELYGENVADSRDDTFAYGNPFSLRKVPQTTPQRPRTIGLSVSRSF</sequence>
<dbReference type="PANTHER" id="PTHR32552:SF81">
    <property type="entry name" value="TONB-DEPENDENT OUTER MEMBRANE RECEPTOR"/>
    <property type="match status" value="1"/>
</dbReference>
<feature type="domain" description="TonB-dependent receptor-like beta-barrel" evidence="14">
    <location>
        <begin position="290"/>
        <end position="734"/>
    </location>
</feature>
<evidence type="ECO:0000256" key="2">
    <source>
        <dbReference type="ARBA" id="ARBA00022448"/>
    </source>
</evidence>
<dbReference type="InterPro" id="IPR036942">
    <property type="entry name" value="Beta-barrel_TonB_sf"/>
</dbReference>
<keyword evidence="8 12" id="KW-0798">TonB box</keyword>
<evidence type="ECO:0000256" key="5">
    <source>
        <dbReference type="ARBA" id="ARBA00022692"/>
    </source>
</evidence>
<dbReference type="Proteomes" id="UP000249254">
    <property type="component" value="Unassembled WGS sequence"/>
</dbReference>
<keyword evidence="16" id="KW-0675">Receptor</keyword>
<evidence type="ECO:0000313" key="16">
    <source>
        <dbReference type="EMBL" id="RAK54806.1"/>
    </source>
</evidence>
<dbReference type="InterPro" id="IPR012910">
    <property type="entry name" value="Plug_dom"/>
</dbReference>
<keyword evidence="4" id="KW-0410">Iron transport</keyword>
<dbReference type="Gene3D" id="2.40.170.20">
    <property type="entry name" value="TonB-dependent receptor, beta-barrel domain"/>
    <property type="match status" value="1"/>
</dbReference>
<feature type="compositionally biased region" description="Polar residues" evidence="13">
    <location>
        <begin position="755"/>
        <end position="773"/>
    </location>
</feature>
<protein>
    <submittedName>
        <fullName evidence="16">TonB-dependent receptor</fullName>
    </submittedName>
</protein>
<name>A0A328ALB7_9CAUL</name>
<dbReference type="Pfam" id="PF07715">
    <property type="entry name" value="Plug"/>
    <property type="match status" value="1"/>
</dbReference>
<comment type="caution">
    <text evidence="16">The sequence shown here is derived from an EMBL/GenBank/DDBJ whole genome shotgun (WGS) entry which is preliminary data.</text>
</comment>
<reference evidence="17" key="1">
    <citation type="submission" date="2018-05" db="EMBL/GenBank/DDBJ databases">
        <authorList>
            <person name="Li X."/>
        </authorList>
    </citation>
    <scope>NUCLEOTIDE SEQUENCE [LARGE SCALE GENOMIC DNA]</scope>
    <source>
        <strain evidence="17">LX32</strain>
    </source>
</reference>
<evidence type="ECO:0000256" key="1">
    <source>
        <dbReference type="ARBA" id="ARBA00004571"/>
    </source>
</evidence>
<comment type="subcellular location">
    <subcellularLocation>
        <location evidence="1 11">Cell outer membrane</location>
        <topology evidence="1 11">Multi-pass membrane protein</topology>
    </subcellularLocation>
</comment>
<dbReference type="InterPro" id="IPR039426">
    <property type="entry name" value="TonB-dep_rcpt-like"/>
</dbReference>
<keyword evidence="3 11" id="KW-1134">Transmembrane beta strand</keyword>
<evidence type="ECO:0000256" key="6">
    <source>
        <dbReference type="ARBA" id="ARBA00023004"/>
    </source>
</evidence>
<comment type="similarity">
    <text evidence="11 12">Belongs to the TonB-dependent receptor family.</text>
</comment>
<dbReference type="PROSITE" id="PS52016">
    <property type="entry name" value="TONB_DEPENDENT_REC_3"/>
    <property type="match status" value="1"/>
</dbReference>
<organism evidence="16 17">
    <name type="scientific">Phenylobacterium soli</name>
    <dbReference type="NCBI Taxonomy" id="2170551"/>
    <lineage>
        <taxon>Bacteria</taxon>
        <taxon>Pseudomonadati</taxon>
        <taxon>Pseudomonadota</taxon>
        <taxon>Alphaproteobacteria</taxon>
        <taxon>Caulobacterales</taxon>
        <taxon>Caulobacteraceae</taxon>
        <taxon>Phenylobacterium</taxon>
    </lineage>
</organism>
<dbReference type="EMBL" id="QFYQ01000001">
    <property type="protein sequence ID" value="RAK54806.1"/>
    <property type="molecule type" value="Genomic_DNA"/>
</dbReference>
<keyword evidence="2 11" id="KW-0813">Transport</keyword>
<evidence type="ECO:0000256" key="4">
    <source>
        <dbReference type="ARBA" id="ARBA00022496"/>
    </source>
</evidence>
<dbReference type="SUPFAM" id="SSF56935">
    <property type="entry name" value="Porins"/>
    <property type="match status" value="1"/>
</dbReference>